<accession>A0A7W2ICV3</accession>
<feature type="domain" description="Porin" evidence="12">
    <location>
        <begin position="14"/>
        <end position="308"/>
    </location>
</feature>
<keyword evidence="6 11" id="KW-0732">Signal</keyword>
<evidence type="ECO:0000313" key="13">
    <source>
        <dbReference type="EMBL" id="MBA5638729.1"/>
    </source>
</evidence>
<dbReference type="Gene3D" id="2.40.160.10">
    <property type="entry name" value="Porin"/>
    <property type="match status" value="1"/>
</dbReference>
<evidence type="ECO:0000256" key="3">
    <source>
        <dbReference type="ARBA" id="ARBA00022448"/>
    </source>
</evidence>
<dbReference type="GO" id="GO:0046930">
    <property type="term" value="C:pore complex"/>
    <property type="evidence" value="ECO:0007669"/>
    <property type="project" value="UniProtKB-KW"/>
</dbReference>
<proteinExistence type="predicted"/>
<dbReference type="GO" id="GO:0034220">
    <property type="term" value="P:monoatomic ion transmembrane transport"/>
    <property type="evidence" value="ECO:0007669"/>
    <property type="project" value="InterPro"/>
</dbReference>
<comment type="subunit">
    <text evidence="2">Homotrimer.</text>
</comment>
<dbReference type="PRINTS" id="PR00182">
    <property type="entry name" value="ECOLNEIPORIN"/>
</dbReference>
<evidence type="ECO:0000256" key="6">
    <source>
        <dbReference type="ARBA" id="ARBA00022729"/>
    </source>
</evidence>
<keyword evidence="4" id="KW-1134">Transmembrane beta strand</keyword>
<keyword evidence="7" id="KW-0406">Ion transport</keyword>
<dbReference type="PANTHER" id="PTHR34501:SF9">
    <property type="entry name" value="MAJOR OUTER MEMBRANE PROTEIN P.IA"/>
    <property type="match status" value="1"/>
</dbReference>
<reference evidence="13 14" key="1">
    <citation type="submission" date="2020-07" db="EMBL/GenBank/DDBJ databases">
        <title>Novel species isolated from subtropical streams in China.</title>
        <authorList>
            <person name="Lu H."/>
        </authorList>
    </citation>
    <scope>NUCLEOTIDE SEQUENCE [LARGE SCALE GENOMIC DNA]</scope>
    <source>
        <strain evidence="13 14">LX20W</strain>
    </source>
</reference>
<evidence type="ECO:0000256" key="7">
    <source>
        <dbReference type="ARBA" id="ARBA00023065"/>
    </source>
</evidence>
<dbReference type="InterPro" id="IPR001702">
    <property type="entry name" value="Porin_Gram-ve"/>
</dbReference>
<dbReference type="RefSeq" id="WP_182164577.1">
    <property type="nucleotide sequence ID" value="NZ_JACEZT010000011.1"/>
</dbReference>
<dbReference type="PANTHER" id="PTHR34501">
    <property type="entry name" value="PROTEIN YDDL-RELATED"/>
    <property type="match status" value="1"/>
</dbReference>
<dbReference type="InterPro" id="IPR023614">
    <property type="entry name" value="Porin_dom_sf"/>
</dbReference>
<evidence type="ECO:0000256" key="2">
    <source>
        <dbReference type="ARBA" id="ARBA00011233"/>
    </source>
</evidence>
<organism evidence="13 14">
    <name type="scientific">Rugamonas brunnea</name>
    <dbReference type="NCBI Taxonomy" id="2758569"/>
    <lineage>
        <taxon>Bacteria</taxon>
        <taxon>Pseudomonadati</taxon>
        <taxon>Pseudomonadota</taxon>
        <taxon>Betaproteobacteria</taxon>
        <taxon>Burkholderiales</taxon>
        <taxon>Oxalobacteraceae</taxon>
        <taxon>Telluria group</taxon>
        <taxon>Rugamonas</taxon>
    </lineage>
</organism>
<comment type="caution">
    <text evidence="13">The sequence shown here is derived from an EMBL/GenBank/DDBJ whole genome shotgun (WGS) entry which is preliminary data.</text>
</comment>
<gene>
    <name evidence="13" type="ORF">H3H37_16835</name>
</gene>
<dbReference type="InterPro" id="IPR050298">
    <property type="entry name" value="Gram-neg_bact_OMP"/>
</dbReference>
<name>A0A7W2ICV3_9BURK</name>
<dbReference type="Proteomes" id="UP000534388">
    <property type="component" value="Unassembled WGS sequence"/>
</dbReference>
<dbReference type="CDD" id="cd00342">
    <property type="entry name" value="gram_neg_porins"/>
    <property type="match status" value="1"/>
</dbReference>
<evidence type="ECO:0000256" key="11">
    <source>
        <dbReference type="SAM" id="SignalP"/>
    </source>
</evidence>
<evidence type="ECO:0000256" key="10">
    <source>
        <dbReference type="ARBA" id="ARBA00023237"/>
    </source>
</evidence>
<keyword evidence="14" id="KW-1185">Reference proteome</keyword>
<dbReference type="Pfam" id="PF13609">
    <property type="entry name" value="Porin_4"/>
    <property type="match status" value="1"/>
</dbReference>
<dbReference type="AlphaFoldDB" id="A0A7W2ICV3"/>
<dbReference type="PRINTS" id="PR00184">
    <property type="entry name" value="NEISSPPORIN"/>
</dbReference>
<keyword evidence="5" id="KW-0812">Transmembrane</keyword>
<keyword evidence="9" id="KW-0472">Membrane</keyword>
<dbReference type="GO" id="GO:0015288">
    <property type="term" value="F:porin activity"/>
    <property type="evidence" value="ECO:0007669"/>
    <property type="project" value="UniProtKB-KW"/>
</dbReference>
<evidence type="ECO:0000259" key="12">
    <source>
        <dbReference type="Pfam" id="PF13609"/>
    </source>
</evidence>
<evidence type="ECO:0000256" key="9">
    <source>
        <dbReference type="ARBA" id="ARBA00023136"/>
    </source>
</evidence>
<protein>
    <submittedName>
        <fullName evidence="13">Porin</fullName>
    </submittedName>
</protein>
<evidence type="ECO:0000256" key="8">
    <source>
        <dbReference type="ARBA" id="ARBA00023114"/>
    </source>
</evidence>
<evidence type="ECO:0000256" key="4">
    <source>
        <dbReference type="ARBA" id="ARBA00022452"/>
    </source>
</evidence>
<dbReference type="SUPFAM" id="SSF56935">
    <property type="entry name" value="Porins"/>
    <property type="match status" value="1"/>
</dbReference>
<comment type="subcellular location">
    <subcellularLocation>
        <location evidence="1">Cell outer membrane</location>
        <topology evidence="1">Multi-pass membrane protein</topology>
    </subcellularLocation>
</comment>
<feature type="chain" id="PRO_5030791849" evidence="11">
    <location>
        <begin position="25"/>
        <end position="335"/>
    </location>
</feature>
<keyword evidence="8" id="KW-0626">Porin</keyword>
<sequence>MKAAIKSATLGMMALGMVSGAAMAQSSVTVYGVADAGLVLERGGAAGNVSKVTSGIASGSRLGFKGTEDLGDGLAANFVLENGLGIDTGAAGQGGLLFGRQAWAGLSGRFGAVALGRQYSPWYKTVRDVADPFCDGLAGAITSVFAANTRVDNMVSYASPKLAGWSAELAYGAGEVAGDASANRTLGGSATYSEGPLTVVLVHHQRENPTATAHSRNTLLTARYMFANGFTGHVAHAVNRDLLGNESKDDLLGGTVRMGASKFIASVIYHQDDSAANHDARQYAVGYLYSLSKRTDLYTAYGHVNNRNGASFKIGNATDSGSGVTGVNLGMRHVF</sequence>
<dbReference type="EMBL" id="JACEZT010000011">
    <property type="protein sequence ID" value="MBA5638729.1"/>
    <property type="molecule type" value="Genomic_DNA"/>
</dbReference>
<dbReference type="GO" id="GO:0009279">
    <property type="term" value="C:cell outer membrane"/>
    <property type="evidence" value="ECO:0007669"/>
    <property type="project" value="UniProtKB-SubCell"/>
</dbReference>
<keyword evidence="10" id="KW-0998">Cell outer membrane</keyword>
<evidence type="ECO:0000256" key="1">
    <source>
        <dbReference type="ARBA" id="ARBA00004571"/>
    </source>
</evidence>
<evidence type="ECO:0000313" key="14">
    <source>
        <dbReference type="Proteomes" id="UP000534388"/>
    </source>
</evidence>
<dbReference type="InterPro" id="IPR002299">
    <property type="entry name" value="Porin_Neis"/>
</dbReference>
<feature type="signal peptide" evidence="11">
    <location>
        <begin position="1"/>
        <end position="24"/>
    </location>
</feature>
<keyword evidence="3" id="KW-0813">Transport</keyword>
<evidence type="ECO:0000256" key="5">
    <source>
        <dbReference type="ARBA" id="ARBA00022692"/>
    </source>
</evidence>
<dbReference type="InterPro" id="IPR033900">
    <property type="entry name" value="Gram_neg_porin_domain"/>
</dbReference>